<reference evidence="1 2" key="1">
    <citation type="submission" date="2022-04" db="EMBL/GenBank/DDBJ databases">
        <title>Genome sequence of C. roseum typestrain.</title>
        <authorList>
            <person name="Poehlein A."/>
            <person name="Schoch T."/>
            <person name="Duerre P."/>
            <person name="Daniel R."/>
        </authorList>
    </citation>
    <scope>NUCLEOTIDE SEQUENCE [LARGE SCALE GENOMIC DNA]</scope>
    <source>
        <strain evidence="1 2">DSM 7320</strain>
        <plasmid evidence="1 2">p330</plasmid>
    </source>
</reference>
<dbReference type="RefSeq" id="WP_077834771.1">
    <property type="nucleotide sequence ID" value="NZ_CP096984.1"/>
</dbReference>
<keyword evidence="2" id="KW-1185">Reference proteome</keyword>
<dbReference type="EC" id="3.1.26.11" evidence="1"/>
<dbReference type="STRING" id="84029.CROST_11870"/>
<name>A0A1S8LCZ3_9CLOT</name>
<dbReference type="GO" id="GO:0042781">
    <property type="term" value="F:3'-tRNA processing endoribonuclease activity"/>
    <property type="evidence" value="ECO:0007669"/>
    <property type="project" value="UniProtKB-EC"/>
</dbReference>
<dbReference type="EMBL" id="CP096984">
    <property type="protein sequence ID" value="URZ13801.1"/>
    <property type="molecule type" value="Genomic_DNA"/>
</dbReference>
<dbReference type="AlphaFoldDB" id="A0A1S8LCZ3"/>
<dbReference type="Pfam" id="PF12706">
    <property type="entry name" value="Lactamase_B_2"/>
    <property type="match status" value="1"/>
</dbReference>
<dbReference type="PANTHER" id="PTHR46018">
    <property type="entry name" value="ZINC PHOSPHODIESTERASE ELAC PROTEIN 1"/>
    <property type="match status" value="1"/>
</dbReference>
<geneLocation type="plasmid" evidence="1 2">
    <name>p330</name>
</geneLocation>
<organism evidence="1 2">
    <name type="scientific">Clostridium felsineum</name>
    <dbReference type="NCBI Taxonomy" id="36839"/>
    <lineage>
        <taxon>Bacteria</taxon>
        <taxon>Bacillati</taxon>
        <taxon>Bacillota</taxon>
        <taxon>Clostridia</taxon>
        <taxon>Eubacteriales</taxon>
        <taxon>Clostridiaceae</taxon>
        <taxon>Clostridium</taxon>
    </lineage>
</organism>
<dbReference type="Gene3D" id="3.60.15.10">
    <property type="entry name" value="Ribonuclease Z/Hydroxyacylglutathione hydrolase-like"/>
    <property type="match status" value="1"/>
</dbReference>
<dbReference type="CDD" id="cd16272">
    <property type="entry name" value="RNaseZ_MBL-fold"/>
    <property type="match status" value="1"/>
</dbReference>
<dbReference type="Proteomes" id="UP000190951">
    <property type="component" value="Plasmid p330"/>
</dbReference>
<keyword evidence="1" id="KW-0378">Hydrolase</keyword>
<evidence type="ECO:0000313" key="1">
    <source>
        <dbReference type="EMBL" id="URZ13801.1"/>
    </source>
</evidence>
<proteinExistence type="predicted"/>
<dbReference type="InterPro" id="IPR001279">
    <property type="entry name" value="Metallo-B-lactamas"/>
</dbReference>
<protein>
    <submittedName>
        <fullName evidence="1">Ribonuclease BN</fullName>
        <ecNumber evidence="1">3.1.26.11</ecNumber>
    </submittedName>
</protein>
<dbReference type="SUPFAM" id="SSF56281">
    <property type="entry name" value="Metallo-hydrolase/oxidoreductase"/>
    <property type="match status" value="1"/>
</dbReference>
<gene>
    <name evidence="1" type="primary">rbn_3</name>
    <name evidence="1" type="ORF">CROST_045790</name>
</gene>
<dbReference type="KEGG" id="crw:CROST_045790"/>
<accession>A0A1S8LCZ3</accession>
<keyword evidence="1" id="KW-0614">Plasmid</keyword>
<dbReference type="InterPro" id="IPR036866">
    <property type="entry name" value="RibonucZ/Hydroxyglut_hydro"/>
</dbReference>
<dbReference type="PANTHER" id="PTHR46018:SF4">
    <property type="entry name" value="METALLO-HYDROLASE YHFI-RELATED"/>
    <property type="match status" value="1"/>
</dbReference>
<evidence type="ECO:0000313" key="2">
    <source>
        <dbReference type="Proteomes" id="UP000190951"/>
    </source>
</evidence>
<sequence>MLKITLLGTNGWFDSITGSTPSILIEHNDYYIVLDAGNGISKLKKYTNCDKPLYLFLSHFHIDHISGLHTLLLNNFSKGLYIMLQKGGEEILKNFMNAPFTVPLKKLPFNTEIIEVPNLSYPFPFNVTFLPLSHSSYTLGIRLEIGDKIITYSTDTSYCFNAVKLAKNADLLISECSMKSQETTDASIHLNPELAAKIAKEACATKLILTHFDANRYSSMEERIEAALASNAIFNNTLAGYDGLEIKL</sequence>